<dbReference type="AlphaFoldDB" id="A0A815NFN2"/>
<name>A0A815NFN2_9BILA</name>
<evidence type="ECO:0000313" key="3">
    <source>
        <dbReference type="Proteomes" id="UP000663891"/>
    </source>
</evidence>
<protein>
    <submittedName>
        <fullName evidence="2">Uncharacterized protein</fullName>
    </submittedName>
</protein>
<gene>
    <name evidence="2" type="ORF">VCS650_LOCUS38321</name>
</gene>
<reference evidence="2" key="1">
    <citation type="submission" date="2021-02" db="EMBL/GenBank/DDBJ databases">
        <authorList>
            <person name="Nowell W R."/>
        </authorList>
    </citation>
    <scope>NUCLEOTIDE SEQUENCE</scope>
</reference>
<organism evidence="2 3">
    <name type="scientific">Adineta steineri</name>
    <dbReference type="NCBI Taxonomy" id="433720"/>
    <lineage>
        <taxon>Eukaryota</taxon>
        <taxon>Metazoa</taxon>
        <taxon>Spiralia</taxon>
        <taxon>Gnathifera</taxon>
        <taxon>Rotifera</taxon>
        <taxon>Eurotatoria</taxon>
        <taxon>Bdelloidea</taxon>
        <taxon>Adinetida</taxon>
        <taxon>Adinetidae</taxon>
        <taxon>Adineta</taxon>
    </lineage>
</organism>
<accession>A0A815NFN2</accession>
<dbReference type="Proteomes" id="UP000663891">
    <property type="component" value="Unassembled WGS sequence"/>
</dbReference>
<proteinExistence type="predicted"/>
<feature type="region of interest" description="Disordered" evidence="1">
    <location>
        <begin position="232"/>
        <end position="309"/>
    </location>
</feature>
<dbReference type="OrthoDB" id="10049949at2759"/>
<evidence type="ECO:0000313" key="2">
    <source>
        <dbReference type="EMBL" id="CAF1431328.1"/>
    </source>
</evidence>
<feature type="compositionally biased region" description="Low complexity" evidence="1">
    <location>
        <begin position="246"/>
        <end position="261"/>
    </location>
</feature>
<evidence type="ECO:0000256" key="1">
    <source>
        <dbReference type="SAM" id="MobiDB-lite"/>
    </source>
</evidence>
<feature type="compositionally biased region" description="Polar residues" evidence="1">
    <location>
        <begin position="234"/>
        <end position="245"/>
    </location>
</feature>
<comment type="caution">
    <text evidence="2">The sequence shown here is derived from an EMBL/GenBank/DDBJ whole genome shotgun (WGS) entry which is preliminary data.</text>
</comment>
<dbReference type="EMBL" id="CAJNON010001128">
    <property type="protein sequence ID" value="CAF1431328.1"/>
    <property type="molecule type" value="Genomic_DNA"/>
</dbReference>
<sequence>MIENIDIEQNVNEILPRLFDKLPNNSLFVMDLLPIRVIKLLCKQFNQSISHILVDNEPIVPAPCIKVTNEKFELYLDWNLIIRTTSPTTALALLLSLYNVFAIKFAKNNHTSHLLYAVFFQNGDELGKNLGIILNSWHFTFEDRIKHSQIQATNVIDSVDMASTSNLQVHPTLATTTTETIQSSIILNNEQKQSPISPQSIPLIIDDQEEHQPSDNPLMQEHEPEQMDTAIETPPTSLISSRIQGKSNTKTKSRTSSNSQNAALRDATNKEETSTALIKNKKRKLPPSPQRKQSSRLIAKRSRQNDSSF</sequence>